<sequence length="213" mass="22985">MKFLVVSDIHGNTAVTDWANSIADEEDVDFIIVLGDITDFGPEKVAEKILAPLERDVYSIPGNCDPPSVHDTISGWTVDMHGKTTNIDGFYIAGLGGSNPSPFNTPFELDEDSIYKILKPISKEGMILMVHAPPYGINDMIPAGFNVGSRSILKIVDEFRPILVLSGHIHEDYGAKYVNGTTFVNPGPAKDGMYAIVEIDGGAVKAELFTVSG</sequence>
<proteinExistence type="predicted"/>
<dbReference type="AlphaFoldDB" id="A0A0A7LF14"/>
<dbReference type="RefSeq" id="WP_048112832.1">
    <property type="nucleotide sequence ID" value="NZ_CP010070.1"/>
</dbReference>
<name>A0A0A7LF14_9ARCH</name>
<keyword evidence="2" id="KW-0378">Hydrolase</keyword>
<dbReference type="InterPro" id="IPR004843">
    <property type="entry name" value="Calcineurin-like_PHP"/>
</dbReference>
<accession>A0A0A7LF14</accession>
<dbReference type="Proteomes" id="UP000030787">
    <property type="component" value="Chromosome"/>
</dbReference>
<protein>
    <submittedName>
        <fullName evidence="2">CpdA protein</fullName>
        <ecNumber evidence="2">3.1.4.17</ecNumber>
    </submittedName>
</protein>
<evidence type="ECO:0000313" key="2">
    <source>
        <dbReference type="EMBL" id="AIZ56917.1"/>
    </source>
</evidence>
<dbReference type="GO" id="GO:0004114">
    <property type="term" value="F:3',5'-cyclic-nucleotide phosphodiesterase activity"/>
    <property type="evidence" value="ECO:0007669"/>
    <property type="project" value="UniProtKB-EC"/>
</dbReference>
<dbReference type="Gene3D" id="3.60.21.10">
    <property type="match status" value="1"/>
</dbReference>
<dbReference type="InterPro" id="IPR029052">
    <property type="entry name" value="Metallo-depent_PP-like"/>
</dbReference>
<dbReference type="OrthoDB" id="50367at2157"/>
<dbReference type="HOGENOM" id="CLU_041441_5_0_2"/>
<evidence type="ECO:0000259" key="1">
    <source>
        <dbReference type="Pfam" id="PF00149"/>
    </source>
</evidence>
<organism evidence="2 3">
    <name type="scientific">Candidatus Methanoplasma termitum</name>
    <dbReference type="NCBI Taxonomy" id="1577791"/>
    <lineage>
        <taxon>Archaea</taxon>
        <taxon>Methanobacteriati</taxon>
        <taxon>Thermoplasmatota</taxon>
        <taxon>Thermoplasmata</taxon>
        <taxon>Methanomassiliicoccales</taxon>
        <taxon>Methanomassiliicoccaceae</taxon>
        <taxon>Candidatus Methanoplasma</taxon>
    </lineage>
</organism>
<dbReference type="PANTHER" id="PTHR37523">
    <property type="entry name" value="METALLOPHOSPHOESTERASE"/>
    <property type="match status" value="1"/>
</dbReference>
<gene>
    <name evidence="2" type="primary">cpdA</name>
    <name evidence="2" type="ORF">Mpt1_c10490</name>
</gene>
<dbReference type="Pfam" id="PF00149">
    <property type="entry name" value="Metallophos"/>
    <property type="match status" value="1"/>
</dbReference>
<reference evidence="2 3" key="1">
    <citation type="journal article" date="2014" name="Appl. Environ. Microbiol.">
        <title>Comparative Genome Analysis of 'Candidatus Methanoplasma termitum' Indicates a New Mode of Energy Metabolism in the Seventh Order of Methanogens.</title>
        <authorList>
            <person name="Lang K."/>
            <person name="Schuldes J."/>
            <person name="Klingl A."/>
            <person name="Poehlein A."/>
            <person name="Daniel R."/>
            <person name="Brune A."/>
        </authorList>
    </citation>
    <scope>NUCLEOTIDE SEQUENCE [LARGE SCALE GENOMIC DNA]</scope>
    <source>
        <strain evidence="3">Mpt1</strain>
    </source>
</reference>
<dbReference type="EC" id="3.1.4.17" evidence="2"/>
<dbReference type="GeneID" id="24818711"/>
<dbReference type="SUPFAM" id="SSF56300">
    <property type="entry name" value="Metallo-dependent phosphatases"/>
    <property type="match status" value="1"/>
</dbReference>
<dbReference type="PANTHER" id="PTHR37523:SF1">
    <property type="entry name" value="CALCINEURIN-LIKE PHOSPHOESTERASE DOMAIN-CONTAINING PROTEIN"/>
    <property type="match status" value="1"/>
</dbReference>
<dbReference type="KEGG" id="mear:Mpt1_c10490"/>
<dbReference type="EMBL" id="CP010070">
    <property type="protein sequence ID" value="AIZ56917.1"/>
    <property type="molecule type" value="Genomic_DNA"/>
</dbReference>
<keyword evidence="3" id="KW-1185">Reference proteome</keyword>
<feature type="domain" description="Calcineurin-like phosphoesterase" evidence="1">
    <location>
        <begin position="1"/>
        <end position="171"/>
    </location>
</feature>
<evidence type="ECO:0000313" key="3">
    <source>
        <dbReference type="Proteomes" id="UP000030787"/>
    </source>
</evidence>